<dbReference type="PANTHER" id="PTHR47623:SF1">
    <property type="entry name" value="OS09G0287300 PROTEIN"/>
    <property type="match status" value="1"/>
</dbReference>
<evidence type="ECO:0000313" key="1">
    <source>
        <dbReference type="EMBL" id="BDR54723.1"/>
    </source>
</evidence>
<dbReference type="SMART" id="SM00855">
    <property type="entry name" value="PGAM"/>
    <property type="match status" value="1"/>
</dbReference>
<protein>
    <submittedName>
        <fullName evidence="1">Phosphoglycerate mutase</fullName>
    </submittedName>
</protein>
<dbReference type="PANTHER" id="PTHR47623">
    <property type="entry name" value="OS09G0287300 PROTEIN"/>
    <property type="match status" value="1"/>
</dbReference>
<proteinExistence type="predicted"/>
<keyword evidence="2" id="KW-1185">Reference proteome</keyword>
<dbReference type="InterPro" id="IPR029033">
    <property type="entry name" value="His_PPase_superfam"/>
</dbReference>
<dbReference type="Proteomes" id="UP001321748">
    <property type="component" value="Chromosome"/>
</dbReference>
<dbReference type="SUPFAM" id="SSF53254">
    <property type="entry name" value="Phosphoglycerate mutase-like"/>
    <property type="match status" value="1"/>
</dbReference>
<gene>
    <name evidence="1" type="ORF">KIMH_08340</name>
</gene>
<sequence length="187" mass="20497">MSGNAQAVVQNSKKYAYLLLLMRHAAAKPGEYNGDRERVLSMEGLDQAERIGATLSQLSLIPDRIVCSGSARTRQTLDQMLDLFGDDPHVDYRESLYSDGTQAVFDQLAVTKANEHTLLIVAHEPAMSMGAQLLSDIHTDAKLMRKLNLGLSPANVAILASDHPFGEWNMHGSQLLGILNPKDMVEP</sequence>
<reference evidence="1 2" key="1">
    <citation type="journal article" date="2023" name="Microbiol. Spectr.">
        <title>Symbiosis of Carpenter Bees with Uncharacterized Lactic Acid Bacteria Showing NAD Auxotrophy.</title>
        <authorList>
            <person name="Kawasaki S."/>
            <person name="Ozawa K."/>
            <person name="Mori T."/>
            <person name="Yamamoto A."/>
            <person name="Ito M."/>
            <person name="Ohkuma M."/>
            <person name="Sakamoto M."/>
            <person name="Matsutani M."/>
        </authorList>
    </citation>
    <scope>NUCLEOTIDE SEQUENCE [LARGE SCALE GENOMIC DNA]</scope>
    <source>
        <strain evidence="1 2">KimH</strain>
    </source>
</reference>
<dbReference type="InterPro" id="IPR013078">
    <property type="entry name" value="His_Pase_superF_clade-1"/>
</dbReference>
<evidence type="ECO:0000313" key="2">
    <source>
        <dbReference type="Proteomes" id="UP001321748"/>
    </source>
</evidence>
<dbReference type="RefSeq" id="WP_317642240.1">
    <property type="nucleotide sequence ID" value="NZ_AP026800.1"/>
</dbReference>
<name>A0ABN6SHI8_9BIFI</name>
<dbReference type="Gene3D" id="3.40.50.1240">
    <property type="entry name" value="Phosphoglycerate mutase-like"/>
    <property type="match status" value="1"/>
</dbReference>
<dbReference type="CDD" id="cd07067">
    <property type="entry name" value="HP_PGM_like"/>
    <property type="match status" value="1"/>
</dbReference>
<accession>A0ABN6SHI8</accession>
<dbReference type="EMBL" id="AP026800">
    <property type="protein sequence ID" value="BDR54723.1"/>
    <property type="molecule type" value="Genomic_DNA"/>
</dbReference>
<organism evidence="1 2">
    <name type="scientific">Bombiscardovia apis</name>
    <dbReference type="NCBI Taxonomy" id="2932182"/>
    <lineage>
        <taxon>Bacteria</taxon>
        <taxon>Bacillati</taxon>
        <taxon>Actinomycetota</taxon>
        <taxon>Actinomycetes</taxon>
        <taxon>Bifidobacteriales</taxon>
        <taxon>Bifidobacteriaceae</taxon>
        <taxon>Bombiscardovia</taxon>
    </lineage>
</organism>
<dbReference type="Pfam" id="PF00300">
    <property type="entry name" value="His_Phos_1"/>
    <property type="match status" value="1"/>
</dbReference>